<dbReference type="OrthoDB" id="8119704at2759"/>
<name>A0A0J8EYZ8_BETVV</name>
<dbReference type="AlphaFoldDB" id="A0A0J8EYZ8"/>
<organism evidence="1 2">
    <name type="scientific">Beta vulgaris subsp. vulgaris</name>
    <name type="common">Beet</name>
    <dbReference type="NCBI Taxonomy" id="3555"/>
    <lineage>
        <taxon>Eukaryota</taxon>
        <taxon>Viridiplantae</taxon>
        <taxon>Streptophyta</taxon>
        <taxon>Embryophyta</taxon>
        <taxon>Tracheophyta</taxon>
        <taxon>Spermatophyta</taxon>
        <taxon>Magnoliopsida</taxon>
        <taxon>eudicotyledons</taxon>
        <taxon>Gunneridae</taxon>
        <taxon>Pentapetalae</taxon>
        <taxon>Caryophyllales</taxon>
        <taxon>Chenopodiaceae</taxon>
        <taxon>Betoideae</taxon>
        <taxon>Beta</taxon>
    </lineage>
</organism>
<dbReference type="Gramene" id="KMT08471">
    <property type="protein sequence ID" value="KMT08471"/>
    <property type="gene ID" value="BVRB_6g140270"/>
</dbReference>
<reference evidence="1 2" key="1">
    <citation type="journal article" date="2014" name="Nature">
        <title>The genome of the recently domesticated crop plant sugar beet (Beta vulgaris).</title>
        <authorList>
            <person name="Dohm J.C."/>
            <person name="Minoche A.E."/>
            <person name="Holtgrawe D."/>
            <person name="Capella-Gutierrez S."/>
            <person name="Zakrzewski F."/>
            <person name="Tafer H."/>
            <person name="Rupp O."/>
            <person name="Sorensen T.R."/>
            <person name="Stracke R."/>
            <person name="Reinhardt R."/>
            <person name="Goesmann A."/>
            <person name="Kraft T."/>
            <person name="Schulz B."/>
            <person name="Stadler P.F."/>
            <person name="Schmidt T."/>
            <person name="Gabaldon T."/>
            <person name="Lehrach H."/>
            <person name="Weisshaar B."/>
            <person name="Himmelbauer H."/>
        </authorList>
    </citation>
    <scope>NUCLEOTIDE SEQUENCE [LARGE SCALE GENOMIC DNA]</scope>
    <source>
        <tissue evidence="1">Taproot</tissue>
    </source>
</reference>
<accession>A0A0J8EYZ8</accession>
<keyword evidence="2" id="KW-1185">Reference proteome</keyword>
<dbReference type="EMBL" id="KQ090114">
    <property type="protein sequence ID" value="KMT08471.1"/>
    <property type="molecule type" value="Genomic_DNA"/>
</dbReference>
<evidence type="ECO:0000313" key="1">
    <source>
        <dbReference type="EMBL" id="KMT08471.1"/>
    </source>
</evidence>
<sequence length="49" mass="5790">MWIGIGGRVVQMETYPEFIERQIILKTFKAIIGLLQYFTINSIEQPQKF</sequence>
<proteinExistence type="predicted"/>
<dbReference type="Proteomes" id="UP000035740">
    <property type="component" value="Chromosome 6"/>
</dbReference>
<evidence type="ECO:0000313" key="2">
    <source>
        <dbReference type="Proteomes" id="UP000035740"/>
    </source>
</evidence>
<protein>
    <submittedName>
        <fullName evidence="1">Uncharacterized protein</fullName>
    </submittedName>
</protein>
<gene>
    <name evidence="1" type="ORF">BVRB_6g140270</name>
</gene>